<proteinExistence type="predicted"/>
<reference evidence="1" key="1">
    <citation type="submission" date="2021-03" db="EMBL/GenBank/DDBJ databases">
        <title>Genomic Encyclopedia of Type Strains, Phase IV (KMG-V): Genome sequencing to study the core and pangenomes of soil and plant-associated prokaryotes.</title>
        <authorList>
            <person name="Whitman W."/>
        </authorList>
    </citation>
    <scope>NUCLEOTIDE SEQUENCE</scope>
    <source>
        <strain evidence="1">C4</strain>
    </source>
</reference>
<sequence length="269" mass="29925">MNIKKLAMLLMVIGSLFTVPVFAISENSSSENVKPVLISAEINETETNNEYTVSNLLVDIWNKILNFFGFNTEDTSDNTDNIDNINNSNNITDENKTSELELEENYTYGKIIEILEEDEHGNYKIKINTSEKTVLFIGVTNETKIITTTGEIEEGAAIKVQGDIMLMSYPGILVANSVEVIKEYELPSYTYGTIVNISEKDENGVYDIKINTSANTPLFIRVSPETKVLCNEEDIKSGSVLKVEGKIMLRSYPGILIANSIDIVDSLPN</sequence>
<name>A0A8J7RPV1_METVO</name>
<dbReference type="AlphaFoldDB" id="A0A8J7RPV1"/>
<evidence type="ECO:0000313" key="2">
    <source>
        <dbReference type="Proteomes" id="UP000740329"/>
    </source>
</evidence>
<gene>
    <name evidence="1" type="ORF">J3E07_001510</name>
</gene>
<dbReference type="EMBL" id="JAGGMV010000005">
    <property type="protein sequence ID" value="MBP2202069.1"/>
    <property type="molecule type" value="Genomic_DNA"/>
</dbReference>
<dbReference type="RefSeq" id="WP_209591586.1">
    <property type="nucleotide sequence ID" value="NZ_JAGGMV010000005.1"/>
</dbReference>
<organism evidence="1 2">
    <name type="scientific">Methanococcus voltae</name>
    <dbReference type="NCBI Taxonomy" id="2188"/>
    <lineage>
        <taxon>Archaea</taxon>
        <taxon>Methanobacteriati</taxon>
        <taxon>Methanobacteriota</taxon>
        <taxon>Methanomada group</taxon>
        <taxon>Methanococci</taxon>
        <taxon>Methanococcales</taxon>
        <taxon>Methanococcaceae</taxon>
        <taxon>Methanococcus</taxon>
    </lineage>
</organism>
<comment type="caution">
    <text evidence="1">The sequence shown here is derived from an EMBL/GenBank/DDBJ whole genome shotgun (WGS) entry which is preliminary data.</text>
</comment>
<evidence type="ECO:0000313" key="1">
    <source>
        <dbReference type="EMBL" id="MBP2202069.1"/>
    </source>
</evidence>
<accession>A0A8J7RPV1</accession>
<protein>
    <submittedName>
        <fullName evidence="1">Uncharacterized protein</fullName>
    </submittedName>
</protein>
<dbReference type="Proteomes" id="UP000740329">
    <property type="component" value="Unassembled WGS sequence"/>
</dbReference>